<dbReference type="Gene3D" id="2.30.40.10">
    <property type="entry name" value="Urease, subunit C, domain 1"/>
    <property type="match status" value="1"/>
</dbReference>
<protein>
    <submittedName>
        <fullName evidence="10">N-acetylglucosamine 6-phosphate deacetylase</fullName>
    </submittedName>
</protein>
<evidence type="ECO:0000313" key="10">
    <source>
        <dbReference type="EMBL" id="RED51591.1"/>
    </source>
</evidence>
<comment type="cofactor">
    <cofactor evidence="8">
        <name>a divalent metal cation</name>
        <dbReference type="ChEBI" id="CHEBI:60240"/>
    </cofactor>
    <text evidence="8">Binds 1 divalent metal cation per subunit.</text>
</comment>
<keyword evidence="11" id="KW-1185">Reference proteome</keyword>
<dbReference type="Gene3D" id="3.20.20.140">
    <property type="entry name" value="Metal-dependent hydrolases"/>
    <property type="match status" value="1"/>
</dbReference>
<keyword evidence="2 8" id="KW-0479">Metal-binding</keyword>
<feature type="binding site" evidence="7">
    <location>
        <position position="138"/>
    </location>
    <ligand>
        <name>substrate</name>
    </ligand>
</feature>
<dbReference type="OrthoDB" id="9776488at2"/>
<dbReference type="RefSeq" id="WP_115936460.1">
    <property type="nucleotide sequence ID" value="NZ_QRDW01000003.1"/>
</dbReference>
<dbReference type="PANTHER" id="PTHR11113:SF14">
    <property type="entry name" value="N-ACETYLGLUCOSAMINE-6-PHOSPHATE DEACETYLASE"/>
    <property type="match status" value="1"/>
</dbReference>
<feature type="binding site" evidence="7">
    <location>
        <begin position="303"/>
        <end position="305"/>
    </location>
    <ligand>
        <name>substrate</name>
    </ligand>
</feature>
<organism evidence="10 11">
    <name type="scientific">Aestuariispira insulae</name>
    <dbReference type="NCBI Taxonomy" id="1461337"/>
    <lineage>
        <taxon>Bacteria</taxon>
        <taxon>Pseudomonadati</taxon>
        <taxon>Pseudomonadota</taxon>
        <taxon>Alphaproteobacteria</taxon>
        <taxon>Rhodospirillales</taxon>
        <taxon>Kiloniellaceae</taxon>
        <taxon>Aestuariispira</taxon>
    </lineage>
</organism>
<accession>A0A3D9HQK3</accession>
<feature type="binding site" evidence="7">
    <location>
        <begin position="215"/>
        <end position="216"/>
    </location>
    <ligand>
        <name>substrate</name>
    </ligand>
</feature>
<feature type="active site" description="Proton donor/acceptor" evidence="6">
    <location>
        <position position="270"/>
    </location>
</feature>
<evidence type="ECO:0000256" key="6">
    <source>
        <dbReference type="PIRSR" id="PIRSR038994-1"/>
    </source>
</evidence>
<dbReference type="InterPro" id="IPR006680">
    <property type="entry name" value="Amidohydro-rel"/>
</dbReference>
<dbReference type="AlphaFoldDB" id="A0A3D9HQK3"/>
<dbReference type="NCBIfam" id="TIGR00221">
    <property type="entry name" value="nagA"/>
    <property type="match status" value="1"/>
</dbReference>
<dbReference type="FunFam" id="3.20.20.140:FF:000004">
    <property type="entry name" value="N-acetylglucosamine-6-phosphate deacetylase"/>
    <property type="match status" value="1"/>
</dbReference>
<comment type="caution">
    <text evidence="10">The sequence shown here is derived from an EMBL/GenBank/DDBJ whole genome shotgun (WGS) entry which is preliminary data.</text>
</comment>
<dbReference type="PANTHER" id="PTHR11113">
    <property type="entry name" value="N-ACETYLGLUCOSAMINE-6-PHOSPHATE DEACETYLASE"/>
    <property type="match status" value="1"/>
</dbReference>
<gene>
    <name evidence="10" type="ORF">DFP90_103394</name>
</gene>
<feature type="binding site" evidence="8">
    <location>
        <position position="212"/>
    </location>
    <ligand>
        <name>Zn(2+)</name>
        <dbReference type="ChEBI" id="CHEBI:29105"/>
    </ligand>
</feature>
<keyword evidence="4 5" id="KW-0119">Carbohydrate metabolism</keyword>
<feature type="binding site" evidence="8">
    <location>
        <position position="127"/>
    </location>
    <ligand>
        <name>Zn(2+)</name>
        <dbReference type="ChEBI" id="CHEBI:29105"/>
    </ligand>
</feature>
<evidence type="ECO:0000313" key="11">
    <source>
        <dbReference type="Proteomes" id="UP000256845"/>
    </source>
</evidence>
<comment type="similarity">
    <text evidence="1 5">Belongs to the metallo-dependent hydrolases superfamily. NagA family.</text>
</comment>
<reference evidence="10 11" key="1">
    <citation type="submission" date="2018-07" db="EMBL/GenBank/DDBJ databases">
        <title>Genomic Encyclopedia of Type Strains, Phase III (KMG-III): the genomes of soil and plant-associated and newly described type strains.</title>
        <authorList>
            <person name="Whitman W."/>
        </authorList>
    </citation>
    <scope>NUCLEOTIDE SEQUENCE [LARGE SCALE GENOMIC DNA]</scope>
    <source>
        <strain evidence="10 11">CECT 8488</strain>
    </source>
</reference>
<feature type="binding site" evidence="7">
    <location>
        <position position="223"/>
    </location>
    <ligand>
        <name>substrate</name>
    </ligand>
</feature>
<feature type="binding site" evidence="8">
    <location>
        <position position="191"/>
    </location>
    <ligand>
        <name>Zn(2+)</name>
        <dbReference type="ChEBI" id="CHEBI:29105"/>
    </ligand>
</feature>
<evidence type="ECO:0000256" key="5">
    <source>
        <dbReference type="PIRNR" id="PIRNR038994"/>
    </source>
</evidence>
<keyword evidence="3 5" id="KW-0378">Hydrolase</keyword>
<dbReference type="PIRSF" id="PIRSF038994">
    <property type="entry name" value="NagA"/>
    <property type="match status" value="1"/>
</dbReference>
<dbReference type="SUPFAM" id="SSF51338">
    <property type="entry name" value="Composite domain of metallo-dependent hydrolases"/>
    <property type="match status" value="1"/>
</dbReference>
<feature type="binding site" evidence="7">
    <location>
        <position position="247"/>
    </location>
    <ligand>
        <name>substrate</name>
    </ligand>
</feature>
<dbReference type="InterPro" id="IPR032466">
    <property type="entry name" value="Metal_Hydrolase"/>
</dbReference>
<dbReference type="GO" id="GO:0046872">
    <property type="term" value="F:metal ion binding"/>
    <property type="evidence" value="ECO:0007669"/>
    <property type="project" value="UniProtKB-KW"/>
</dbReference>
<dbReference type="CDD" id="cd00854">
    <property type="entry name" value="NagA"/>
    <property type="match status" value="1"/>
</dbReference>
<evidence type="ECO:0000256" key="3">
    <source>
        <dbReference type="ARBA" id="ARBA00022801"/>
    </source>
</evidence>
<dbReference type="InterPro" id="IPR003764">
    <property type="entry name" value="GlcNAc_6-P_deAcase"/>
</dbReference>
<dbReference type="GO" id="GO:0006046">
    <property type="term" value="P:N-acetylglucosamine catabolic process"/>
    <property type="evidence" value="ECO:0007669"/>
    <property type="project" value="TreeGrafter"/>
</dbReference>
<evidence type="ECO:0000259" key="9">
    <source>
        <dbReference type="Pfam" id="PF01979"/>
    </source>
</evidence>
<proteinExistence type="inferred from homology"/>
<evidence type="ECO:0000256" key="4">
    <source>
        <dbReference type="ARBA" id="ARBA00023277"/>
    </source>
</evidence>
<sequence length="379" mass="40394">MDQILVNGRIFDGEEILEDKAVQIADSRIEGLINAEDGRGERIDLDGQLLAPGFVDVQVNGGGGVMFNNSTTPEGIATMVEGHRPYGSTTLIPTLISDDWSVMEQAADAMRTAIAADLPGVRGIHFEGPYLNKARKGVHSEEIIRPVDDRAIGLLTGGGMGIVVHTLAPECVDPRYIRQLDEAGVRVCAGHTAGTFRDIEIALENGLAGFTHLYNAMSPLTGREPGVVGAAMENDSGWCGIIADGFHVHDASLIIAIKSKPRGKIMLVTDAMATVGAAEKSFTLYGQTIYAEGGKCATADGTLAGSDLDMATAVRNTIHRLGQPIEESLRMASLYPAQFLGLDDRIGRIKAGYDADLVLLDSDFAVQKTWIKGSGQNHH</sequence>
<dbReference type="InterPro" id="IPR011059">
    <property type="entry name" value="Metal-dep_hydrolase_composite"/>
</dbReference>
<evidence type="ECO:0000256" key="7">
    <source>
        <dbReference type="PIRSR" id="PIRSR038994-2"/>
    </source>
</evidence>
<dbReference type="Proteomes" id="UP000256845">
    <property type="component" value="Unassembled WGS sequence"/>
</dbReference>
<dbReference type="Pfam" id="PF01979">
    <property type="entry name" value="Amidohydro_1"/>
    <property type="match status" value="1"/>
</dbReference>
<feature type="domain" description="Amidohydrolase-related" evidence="9">
    <location>
        <begin position="50"/>
        <end position="373"/>
    </location>
</feature>
<name>A0A3D9HQK3_9PROT</name>
<evidence type="ECO:0000256" key="8">
    <source>
        <dbReference type="PIRSR" id="PIRSR038994-3"/>
    </source>
</evidence>
<dbReference type="SUPFAM" id="SSF51556">
    <property type="entry name" value="Metallo-dependent hydrolases"/>
    <property type="match status" value="1"/>
</dbReference>
<evidence type="ECO:0000256" key="1">
    <source>
        <dbReference type="ARBA" id="ARBA00010716"/>
    </source>
</evidence>
<dbReference type="EMBL" id="QRDW01000003">
    <property type="protein sequence ID" value="RED51591.1"/>
    <property type="molecule type" value="Genomic_DNA"/>
</dbReference>
<evidence type="ECO:0000256" key="2">
    <source>
        <dbReference type="ARBA" id="ARBA00022723"/>
    </source>
</evidence>
<dbReference type="GO" id="GO:0008448">
    <property type="term" value="F:N-acetylglucosamine-6-phosphate deacetylase activity"/>
    <property type="evidence" value="ECO:0007669"/>
    <property type="project" value="InterPro"/>
</dbReference>